<dbReference type="OrthoDB" id="2851338at2759"/>
<organism evidence="1 2">
    <name type="scientific">Dendryphion nanum</name>
    <dbReference type="NCBI Taxonomy" id="256645"/>
    <lineage>
        <taxon>Eukaryota</taxon>
        <taxon>Fungi</taxon>
        <taxon>Dikarya</taxon>
        <taxon>Ascomycota</taxon>
        <taxon>Pezizomycotina</taxon>
        <taxon>Dothideomycetes</taxon>
        <taxon>Pleosporomycetidae</taxon>
        <taxon>Pleosporales</taxon>
        <taxon>Torulaceae</taxon>
        <taxon>Dendryphion</taxon>
    </lineage>
</organism>
<dbReference type="EMBL" id="JAGMWT010000007">
    <property type="protein sequence ID" value="KAH7125357.1"/>
    <property type="molecule type" value="Genomic_DNA"/>
</dbReference>
<dbReference type="AlphaFoldDB" id="A0A9P9ILZ3"/>
<gene>
    <name evidence="1" type="ORF">B0J11DRAFT_528234</name>
</gene>
<reference evidence="1" key="1">
    <citation type="journal article" date="2021" name="Nat. Commun.">
        <title>Genetic determinants of endophytism in the Arabidopsis root mycobiome.</title>
        <authorList>
            <person name="Mesny F."/>
            <person name="Miyauchi S."/>
            <person name="Thiergart T."/>
            <person name="Pickel B."/>
            <person name="Atanasova L."/>
            <person name="Karlsson M."/>
            <person name="Huettel B."/>
            <person name="Barry K.W."/>
            <person name="Haridas S."/>
            <person name="Chen C."/>
            <person name="Bauer D."/>
            <person name="Andreopoulos W."/>
            <person name="Pangilinan J."/>
            <person name="LaButti K."/>
            <person name="Riley R."/>
            <person name="Lipzen A."/>
            <person name="Clum A."/>
            <person name="Drula E."/>
            <person name="Henrissat B."/>
            <person name="Kohler A."/>
            <person name="Grigoriev I.V."/>
            <person name="Martin F.M."/>
            <person name="Hacquard S."/>
        </authorList>
    </citation>
    <scope>NUCLEOTIDE SEQUENCE</scope>
    <source>
        <strain evidence="1">MPI-CAGE-CH-0243</strain>
    </source>
</reference>
<keyword evidence="2" id="KW-1185">Reference proteome</keyword>
<dbReference type="Proteomes" id="UP000700596">
    <property type="component" value="Unassembled WGS sequence"/>
</dbReference>
<accession>A0A9P9ILZ3</accession>
<name>A0A9P9ILZ3_9PLEO</name>
<evidence type="ECO:0000313" key="1">
    <source>
        <dbReference type="EMBL" id="KAH7125357.1"/>
    </source>
</evidence>
<sequence>MSTNSESWSGPGLMQLAFSIPSTSKLSQETFDTWLNEVYLPALIDSGVVLSAWRYRAANLDYPKQHIALLKIGDLAPVQDGAIQKISRTSDKFPTNGPVEEFVDSESKIFALDQLFETERQPEDVAKTIIWAAMEPQPGGEADLDAWYRDEHNQQMSEQPGWKRTTRFKLLYQHRSDGREPEYLSFVAIHEFGEGHHLGKNVEPLDPMTEWTKRCMSAAKGIDAAIYEKTKHFGRKT</sequence>
<protein>
    <submittedName>
        <fullName evidence="1">Uncharacterized protein</fullName>
    </submittedName>
</protein>
<evidence type="ECO:0000313" key="2">
    <source>
        <dbReference type="Proteomes" id="UP000700596"/>
    </source>
</evidence>
<proteinExistence type="predicted"/>
<comment type="caution">
    <text evidence="1">The sequence shown here is derived from an EMBL/GenBank/DDBJ whole genome shotgun (WGS) entry which is preliminary data.</text>
</comment>